<dbReference type="GO" id="GO:0003700">
    <property type="term" value="F:DNA-binding transcription factor activity"/>
    <property type="evidence" value="ECO:0007669"/>
    <property type="project" value="InterPro"/>
</dbReference>
<dbReference type="SMART" id="SM00345">
    <property type="entry name" value="HTH_GNTR"/>
    <property type="match status" value="1"/>
</dbReference>
<proteinExistence type="predicted"/>
<sequence length="215" mass="24404">MLVNRREGSSLNDEKVYAETLKHIHRLIVQDGLAPGDKLPSERELAERLGVGRSSVREALRALEFLGLIETRRGEGTYMCEIGSHQLVDLLAMFLLENERAKADLAETKWLVERLLLELFCQRQGEEAIGRLEKTVRQKPIDFERFFQTIAEAAGNYLLVRIWRALSAFAAAFAPKPSLADSFYDQLLAALKKRDSAEAIAVWEAHRPWPLSKKS</sequence>
<feature type="domain" description="HTH gntR-type" evidence="4">
    <location>
        <begin position="14"/>
        <end position="82"/>
    </location>
</feature>
<dbReference type="InterPro" id="IPR036390">
    <property type="entry name" value="WH_DNA-bd_sf"/>
</dbReference>
<dbReference type="SUPFAM" id="SSF48008">
    <property type="entry name" value="GntR ligand-binding domain-like"/>
    <property type="match status" value="1"/>
</dbReference>
<protein>
    <submittedName>
        <fullName evidence="5">Transcriptional regulator GntR family</fullName>
    </submittedName>
</protein>
<keyword evidence="3" id="KW-0804">Transcription</keyword>
<dbReference type="InterPro" id="IPR036388">
    <property type="entry name" value="WH-like_DNA-bd_sf"/>
</dbReference>
<dbReference type="Pfam" id="PF00392">
    <property type="entry name" value="GntR"/>
    <property type="match status" value="1"/>
</dbReference>
<dbReference type="InterPro" id="IPR000524">
    <property type="entry name" value="Tscrpt_reg_HTH_GntR"/>
</dbReference>
<evidence type="ECO:0000259" key="4">
    <source>
        <dbReference type="PROSITE" id="PS50949"/>
    </source>
</evidence>
<dbReference type="PRINTS" id="PR00035">
    <property type="entry name" value="HTHGNTR"/>
</dbReference>
<dbReference type="HOGENOM" id="CLU_017584_9_3_9"/>
<dbReference type="InterPro" id="IPR011711">
    <property type="entry name" value="GntR_C"/>
</dbReference>
<dbReference type="KEGG" id="gtn:GTNG_2667"/>
<dbReference type="Proteomes" id="UP000001578">
    <property type="component" value="Chromosome"/>
</dbReference>
<dbReference type="InterPro" id="IPR008920">
    <property type="entry name" value="TF_FadR/GntR_C"/>
</dbReference>
<name>A4IRQ8_GEOTN</name>
<accession>A4IRQ8</accession>
<dbReference type="SMART" id="SM00895">
    <property type="entry name" value="FCD"/>
    <property type="match status" value="1"/>
</dbReference>
<dbReference type="PANTHER" id="PTHR43537:SF54">
    <property type="entry name" value="TRANSCRIPTIONAL REGULATOR, GNTR FAMILY"/>
    <property type="match status" value="1"/>
</dbReference>
<organism evidence="5 6">
    <name type="scientific">Geobacillus thermodenitrificans (strain NG80-2)</name>
    <dbReference type="NCBI Taxonomy" id="420246"/>
    <lineage>
        <taxon>Bacteria</taxon>
        <taxon>Bacillati</taxon>
        <taxon>Bacillota</taxon>
        <taxon>Bacilli</taxon>
        <taxon>Bacillales</taxon>
        <taxon>Anoxybacillaceae</taxon>
        <taxon>Geobacillus</taxon>
    </lineage>
</organism>
<dbReference type="SUPFAM" id="SSF46785">
    <property type="entry name" value="Winged helix' DNA-binding domain"/>
    <property type="match status" value="1"/>
</dbReference>
<keyword evidence="1" id="KW-0805">Transcription regulation</keyword>
<evidence type="ECO:0000313" key="6">
    <source>
        <dbReference type="Proteomes" id="UP000001578"/>
    </source>
</evidence>
<dbReference type="Gene3D" id="1.10.10.10">
    <property type="entry name" value="Winged helix-like DNA-binding domain superfamily/Winged helix DNA-binding domain"/>
    <property type="match status" value="1"/>
</dbReference>
<dbReference type="AlphaFoldDB" id="A4IRQ8"/>
<dbReference type="CDD" id="cd07377">
    <property type="entry name" value="WHTH_GntR"/>
    <property type="match status" value="1"/>
</dbReference>
<evidence type="ECO:0000256" key="3">
    <source>
        <dbReference type="ARBA" id="ARBA00023163"/>
    </source>
</evidence>
<keyword evidence="2" id="KW-0238">DNA-binding</keyword>
<evidence type="ECO:0000256" key="1">
    <source>
        <dbReference type="ARBA" id="ARBA00023015"/>
    </source>
</evidence>
<dbReference type="GO" id="GO:0003677">
    <property type="term" value="F:DNA binding"/>
    <property type="evidence" value="ECO:0007669"/>
    <property type="project" value="UniProtKB-KW"/>
</dbReference>
<gene>
    <name evidence="5" type="ordered locus">GTNG_2667</name>
</gene>
<evidence type="ECO:0000313" key="5">
    <source>
        <dbReference type="EMBL" id="ABO68012.1"/>
    </source>
</evidence>
<dbReference type="PANTHER" id="PTHR43537">
    <property type="entry name" value="TRANSCRIPTIONAL REGULATOR, GNTR FAMILY"/>
    <property type="match status" value="1"/>
</dbReference>
<dbReference type="eggNOG" id="COG2186">
    <property type="taxonomic scope" value="Bacteria"/>
</dbReference>
<evidence type="ECO:0000256" key="2">
    <source>
        <dbReference type="ARBA" id="ARBA00023125"/>
    </source>
</evidence>
<dbReference type="Gene3D" id="1.20.120.530">
    <property type="entry name" value="GntR ligand-binding domain-like"/>
    <property type="match status" value="1"/>
</dbReference>
<dbReference type="EMBL" id="CP000557">
    <property type="protein sequence ID" value="ABO68012.1"/>
    <property type="molecule type" value="Genomic_DNA"/>
</dbReference>
<dbReference type="PROSITE" id="PS50949">
    <property type="entry name" value="HTH_GNTR"/>
    <property type="match status" value="1"/>
</dbReference>
<reference evidence="5 6" key="1">
    <citation type="journal article" date="2007" name="Proc. Natl. Acad. Sci. U.S.A.">
        <title>Genome and proteome of long-chain alkane degrading Geobacillus thermodenitrificans NG80-2 isolated from a deep-subsurface oil reservoir.</title>
        <authorList>
            <person name="Feng L."/>
            <person name="Wang W."/>
            <person name="Cheng J."/>
            <person name="Ren Y."/>
            <person name="Zhao G."/>
            <person name="Gao C."/>
            <person name="Tang Y."/>
            <person name="Liu X."/>
            <person name="Han W."/>
            <person name="Peng X."/>
            <person name="Liu R."/>
            <person name="Wang L."/>
        </authorList>
    </citation>
    <scope>NUCLEOTIDE SEQUENCE [LARGE SCALE GENOMIC DNA]</scope>
    <source>
        <strain evidence="5 6">NG80-2</strain>
    </source>
</reference>